<dbReference type="SUPFAM" id="SSF51735">
    <property type="entry name" value="NAD(P)-binding Rossmann-fold domains"/>
    <property type="match status" value="1"/>
</dbReference>
<feature type="compositionally biased region" description="Polar residues" evidence="3">
    <location>
        <begin position="281"/>
        <end position="290"/>
    </location>
</feature>
<sequence length="341" mass="38949">MDNYKTNFLDYPLDRDVHVCRPYVFEKRPIKILVTDGGHKFVFCLLYKICSGEVFGNDQDVIIHLICSKGVIDQKSIFYELEECGFHLLKGWLVTSDIEEAYTDVDIVVFTTSYEEQSGVTHKETLLNHIIKARQTTKYVLTYAKSDVKIIFVGASTKFVLLEMGLLRRLEPTLKYRNVSGVTLLDEAIARAHLAAKLKTTTDRIKNIIIWGQTCPDVHYATVRMLPKGDLGATEEVEVPVHEALQDDRYLHETFIELGIFLVHSQEESRVRTFQERKRGGNSNSETSQGLVRGTGRRDHFDGSDNAALRAVQYDREYRVVVSRMVEGERYLESQRGGVFG</sequence>
<dbReference type="GO" id="GO:0016615">
    <property type="term" value="F:malate dehydrogenase activity"/>
    <property type="evidence" value="ECO:0007669"/>
    <property type="project" value="InterPro"/>
</dbReference>
<evidence type="ECO:0000256" key="1">
    <source>
        <dbReference type="ARBA" id="ARBA00009613"/>
    </source>
</evidence>
<dbReference type="PANTHER" id="PTHR23382">
    <property type="entry name" value="MALATE DEHYDROGENASE"/>
    <property type="match status" value="1"/>
</dbReference>
<comment type="caution">
    <text evidence="4">The sequence shown here is derived from an EMBL/GenBank/DDBJ whole genome shotgun (WGS) entry which is preliminary data.</text>
</comment>
<dbReference type="SUPFAM" id="SSF56327">
    <property type="entry name" value="LDH C-terminal domain-like"/>
    <property type="match status" value="1"/>
</dbReference>
<dbReference type="InterPro" id="IPR015955">
    <property type="entry name" value="Lactate_DH/Glyco_Ohase_4_C"/>
</dbReference>
<evidence type="ECO:0000313" key="4">
    <source>
        <dbReference type="EMBL" id="KAL0278342.1"/>
    </source>
</evidence>
<dbReference type="GO" id="GO:0006108">
    <property type="term" value="P:malate metabolic process"/>
    <property type="evidence" value="ECO:0007669"/>
    <property type="project" value="InterPro"/>
</dbReference>
<dbReference type="EMBL" id="JARGDH010000001">
    <property type="protein sequence ID" value="KAL0278342.1"/>
    <property type="molecule type" value="Genomic_DNA"/>
</dbReference>
<proteinExistence type="inferred from homology"/>
<accession>A0AAW2I8B5</accession>
<organism evidence="4">
    <name type="scientific">Menopon gallinae</name>
    <name type="common">poultry shaft louse</name>
    <dbReference type="NCBI Taxonomy" id="328185"/>
    <lineage>
        <taxon>Eukaryota</taxon>
        <taxon>Metazoa</taxon>
        <taxon>Ecdysozoa</taxon>
        <taxon>Arthropoda</taxon>
        <taxon>Hexapoda</taxon>
        <taxon>Insecta</taxon>
        <taxon>Pterygota</taxon>
        <taxon>Neoptera</taxon>
        <taxon>Paraneoptera</taxon>
        <taxon>Psocodea</taxon>
        <taxon>Troctomorpha</taxon>
        <taxon>Phthiraptera</taxon>
        <taxon>Amblycera</taxon>
        <taxon>Menoponidae</taxon>
        <taxon>Menopon</taxon>
    </lineage>
</organism>
<feature type="region of interest" description="Disordered" evidence="3">
    <location>
        <begin position="272"/>
        <end position="304"/>
    </location>
</feature>
<reference evidence="4" key="1">
    <citation type="journal article" date="2024" name="Gigascience">
        <title>Chromosome-level genome of the poultry shaft louse Menopon gallinae provides insight into the host-switching and adaptive evolution of parasitic lice.</title>
        <authorList>
            <person name="Xu Y."/>
            <person name="Ma L."/>
            <person name="Liu S."/>
            <person name="Liang Y."/>
            <person name="Liu Q."/>
            <person name="He Z."/>
            <person name="Tian L."/>
            <person name="Duan Y."/>
            <person name="Cai W."/>
            <person name="Li H."/>
            <person name="Song F."/>
        </authorList>
    </citation>
    <scope>NUCLEOTIDE SEQUENCE</scope>
    <source>
        <strain evidence="4">Cailab_2023a</strain>
    </source>
</reference>
<comment type="similarity">
    <text evidence="1">Belongs to the LDH/MDH superfamily. MDH type 2 family.</text>
</comment>
<protein>
    <recommendedName>
        <fullName evidence="5">Lactate/malate dehydrogenase N-terminal domain-containing protein</fullName>
    </recommendedName>
</protein>
<dbReference type="AlphaFoldDB" id="A0AAW2I8B5"/>
<dbReference type="GO" id="GO:0016616">
    <property type="term" value="F:oxidoreductase activity, acting on the CH-OH group of donors, NAD or NADP as acceptor"/>
    <property type="evidence" value="ECO:0007669"/>
    <property type="project" value="InterPro"/>
</dbReference>
<gene>
    <name evidence="4" type="ORF">PYX00_000185</name>
</gene>
<evidence type="ECO:0008006" key="5">
    <source>
        <dbReference type="Google" id="ProtNLM"/>
    </source>
</evidence>
<dbReference type="Gene3D" id="3.40.50.720">
    <property type="entry name" value="NAD(P)-binding Rossmann-like Domain"/>
    <property type="match status" value="1"/>
</dbReference>
<dbReference type="Gene3D" id="3.90.110.10">
    <property type="entry name" value="Lactate dehydrogenase/glycoside hydrolase, family 4, C-terminal"/>
    <property type="match status" value="1"/>
</dbReference>
<dbReference type="InterPro" id="IPR010945">
    <property type="entry name" value="Malate_DH_type2"/>
</dbReference>
<evidence type="ECO:0000256" key="3">
    <source>
        <dbReference type="SAM" id="MobiDB-lite"/>
    </source>
</evidence>
<keyword evidence="2" id="KW-0560">Oxidoreductase</keyword>
<dbReference type="InterPro" id="IPR036291">
    <property type="entry name" value="NAD(P)-bd_dom_sf"/>
</dbReference>
<evidence type="ECO:0000256" key="2">
    <source>
        <dbReference type="ARBA" id="ARBA00023002"/>
    </source>
</evidence>
<name>A0AAW2I8B5_9NEOP</name>